<sequence>MGPCHNRNGNGCPIRENSLILRYITRSHG</sequence>
<protein>
    <submittedName>
        <fullName evidence="1">Uncharacterized protein</fullName>
    </submittedName>
</protein>
<name>A0A0E9RXD6_ANGAN</name>
<proteinExistence type="predicted"/>
<evidence type="ECO:0000313" key="1">
    <source>
        <dbReference type="EMBL" id="JAH33801.1"/>
    </source>
</evidence>
<organism evidence="1">
    <name type="scientific">Anguilla anguilla</name>
    <name type="common">European freshwater eel</name>
    <name type="synonym">Muraena anguilla</name>
    <dbReference type="NCBI Taxonomy" id="7936"/>
    <lineage>
        <taxon>Eukaryota</taxon>
        <taxon>Metazoa</taxon>
        <taxon>Chordata</taxon>
        <taxon>Craniata</taxon>
        <taxon>Vertebrata</taxon>
        <taxon>Euteleostomi</taxon>
        <taxon>Actinopterygii</taxon>
        <taxon>Neopterygii</taxon>
        <taxon>Teleostei</taxon>
        <taxon>Anguilliformes</taxon>
        <taxon>Anguillidae</taxon>
        <taxon>Anguilla</taxon>
    </lineage>
</organism>
<reference evidence="1" key="1">
    <citation type="submission" date="2014-11" db="EMBL/GenBank/DDBJ databases">
        <authorList>
            <person name="Amaro Gonzalez C."/>
        </authorList>
    </citation>
    <scope>NUCLEOTIDE SEQUENCE</scope>
</reference>
<dbReference type="EMBL" id="GBXM01074776">
    <property type="protein sequence ID" value="JAH33801.1"/>
    <property type="molecule type" value="Transcribed_RNA"/>
</dbReference>
<reference evidence="1" key="2">
    <citation type="journal article" date="2015" name="Fish Shellfish Immunol.">
        <title>Early steps in the European eel (Anguilla anguilla)-Vibrio vulnificus interaction in the gills: Role of the RtxA13 toxin.</title>
        <authorList>
            <person name="Callol A."/>
            <person name="Pajuelo D."/>
            <person name="Ebbesson L."/>
            <person name="Teles M."/>
            <person name="MacKenzie S."/>
            <person name="Amaro C."/>
        </authorList>
    </citation>
    <scope>NUCLEOTIDE SEQUENCE</scope>
</reference>
<accession>A0A0E9RXD6</accession>
<dbReference type="AlphaFoldDB" id="A0A0E9RXD6"/>